<protein>
    <submittedName>
        <fullName evidence="1">Uncharacterized protein</fullName>
    </submittedName>
</protein>
<organism evidence="1 2">
    <name type="scientific">Diploptera punctata</name>
    <name type="common">Pacific beetle cockroach</name>
    <dbReference type="NCBI Taxonomy" id="6984"/>
    <lineage>
        <taxon>Eukaryota</taxon>
        <taxon>Metazoa</taxon>
        <taxon>Ecdysozoa</taxon>
        <taxon>Arthropoda</taxon>
        <taxon>Hexapoda</taxon>
        <taxon>Insecta</taxon>
        <taxon>Pterygota</taxon>
        <taxon>Neoptera</taxon>
        <taxon>Polyneoptera</taxon>
        <taxon>Dictyoptera</taxon>
        <taxon>Blattodea</taxon>
        <taxon>Blaberoidea</taxon>
        <taxon>Blaberidae</taxon>
        <taxon>Diplopterinae</taxon>
        <taxon>Diploptera</taxon>
    </lineage>
</organism>
<dbReference type="Proteomes" id="UP001233999">
    <property type="component" value="Unassembled WGS sequence"/>
</dbReference>
<keyword evidence="2" id="KW-1185">Reference proteome</keyword>
<dbReference type="AlphaFoldDB" id="A0AAD8EEW0"/>
<evidence type="ECO:0000313" key="1">
    <source>
        <dbReference type="EMBL" id="KAJ9587935.1"/>
    </source>
</evidence>
<dbReference type="EMBL" id="JASPKZ010006047">
    <property type="protein sequence ID" value="KAJ9587935.1"/>
    <property type="molecule type" value="Genomic_DNA"/>
</dbReference>
<name>A0AAD8EEW0_DIPPU</name>
<comment type="caution">
    <text evidence="1">The sequence shown here is derived from an EMBL/GenBank/DDBJ whole genome shotgun (WGS) entry which is preliminary data.</text>
</comment>
<reference evidence="1" key="2">
    <citation type="submission" date="2023-05" db="EMBL/GenBank/DDBJ databases">
        <authorList>
            <person name="Fouks B."/>
        </authorList>
    </citation>
    <scope>NUCLEOTIDE SEQUENCE</scope>
    <source>
        <strain evidence="1">Stay&amp;Tobe</strain>
        <tissue evidence="1">Testes</tissue>
    </source>
</reference>
<feature type="non-terminal residue" evidence="1">
    <location>
        <position position="1"/>
    </location>
</feature>
<feature type="non-terminal residue" evidence="1">
    <location>
        <position position="91"/>
    </location>
</feature>
<accession>A0AAD8EEW0</accession>
<gene>
    <name evidence="1" type="ORF">L9F63_018638</name>
</gene>
<reference evidence="1" key="1">
    <citation type="journal article" date="2023" name="IScience">
        <title>Live-bearing cockroach genome reveals convergent evolutionary mechanisms linked to viviparity in insects and beyond.</title>
        <authorList>
            <person name="Fouks B."/>
            <person name="Harrison M.C."/>
            <person name="Mikhailova A.A."/>
            <person name="Marchal E."/>
            <person name="English S."/>
            <person name="Carruthers M."/>
            <person name="Jennings E.C."/>
            <person name="Chiamaka E.L."/>
            <person name="Frigard R.A."/>
            <person name="Pippel M."/>
            <person name="Attardo G.M."/>
            <person name="Benoit J.B."/>
            <person name="Bornberg-Bauer E."/>
            <person name="Tobe S.S."/>
        </authorList>
    </citation>
    <scope>NUCLEOTIDE SEQUENCE</scope>
    <source>
        <strain evidence="1">Stay&amp;Tobe</strain>
    </source>
</reference>
<proteinExistence type="predicted"/>
<evidence type="ECO:0000313" key="2">
    <source>
        <dbReference type="Proteomes" id="UP001233999"/>
    </source>
</evidence>
<sequence length="91" mass="10286">PLIITFVQCPILANGTNLFIFLGLEIQSRRQLIILKDLKTRYKFVVKASISRILNTKLRPAKLLLRTQKHGPRGLIICIFVFTLTKVAAPA</sequence>